<evidence type="ECO:0000256" key="2">
    <source>
        <dbReference type="ARBA" id="ARBA00022638"/>
    </source>
</evidence>
<dbReference type="EMBL" id="DAAQIX010000015">
    <property type="protein sequence ID" value="HAD9532372.1"/>
    <property type="molecule type" value="Genomic_DNA"/>
</dbReference>
<evidence type="ECO:0008006" key="4">
    <source>
        <dbReference type="Google" id="ProtNLM"/>
    </source>
</evidence>
<dbReference type="InterPro" id="IPR023347">
    <property type="entry name" value="Lysozyme_dom_sf"/>
</dbReference>
<dbReference type="AlphaFoldDB" id="A0A723G6E4"/>
<dbReference type="GO" id="GO:0003796">
    <property type="term" value="F:lysozyme activity"/>
    <property type="evidence" value="ECO:0007669"/>
    <property type="project" value="UniProtKB-EC"/>
</dbReference>
<dbReference type="GO" id="GO:0042742">
    <property type="term" value="P:defense response to bacterium"/>
    <property type="evidence" value="ECO:0007669"/>
    <property type="project" value="UniProtKB-KW"/>
</dbReference>
<dbReference type="InterPro" id="IPR052619">
    <property type="entry name" value="Phage_lysozyme-like"/>
</dbReference>
<dbReference type="InterPro" id="IPR023346">
    <property type="entry name" value="Lysozyme-like_dom_sf"/>
</dbReference>
<dbReference type="GO" id="GO:0016998">
    <property type="term" value="P:cell wall macromolecule catabolic process"/>
    <property type="evidence" value="ECO:0007669"/>
    <property type="project" value="InterPro"/>
</dbReference>
<keyword evidence="2" id="KW-0081">Bacteriolytic enzyme</keyword>
<gene>
    <name evidence="3" type="ORF">G1469_23365</name>
</gene>
<evidence type="ECO:0000256" key="1">
    <source>
        <dbReference type="ARBA" id="ARBA00022529"/>
    </source>
</evidence>
<comment type="caution">
    <text evidence="3">The sequence shown here is derived from an EMBL/GenBank/DDBJ whole genome shotgun (WGS) entry which is preliminary data.</text>
</comment>
<dbReference type="SUPFAM" id="SSF53955">
    <property type="entry name" value="Lysozyme-like"/>
    <property type="match status" value="1"/>
</dbReference>
<dbReference type="PANTHER" id="PTHR37406">
    <property type="entry name" value="T4-TYPE LYSOZYME 1-RELATED"/>
    <property type="match status" value="1"/>
</dbReference>
<protein>
    <recommendedName>
        <fullName evidence="4">Lysozyme</fullName>
    </recommendedName>
</protein>
<evidence type="ECO:0000313" key="3">
    <source>
        <dbReference type="EMBL" id="HAD9532372.1"/>
    </source>
</evidence>
<accession>A0A723G6E4</accession>
<reference evidence="3" key="2">
    <citation type="submission" date="2019-01" db="EMBL/GenBank/DDBJ databases">
        <authorList>
            <consortium name="NCBI Pathogen Detection Project"/>
        </authorList>
    </citation>
    <scope>NUCLEOTIDE SEQUENCE</scope>
    <source>
        <strain evidence="3">R17.2812</strain>
    </source>
</reference>
<dbReference type="Gene3D" id="1.10.530.40">
    <property type="match status" value="1"/>
</dbReference>
<reference evidence="3" key="1">
    <citation type="journal article" date="2018" name="Genome Biol.">
        <title>SKESA: strategic k-mer extension for scrupulous assemblies.</title>
        <authorList>
            <person name="Souvorov A."/>
            <person name="Agarwala R."/>
            <person name="Lipman D.J."/>
        </authorList>
    </citation>
    <scope>NUCLEOTIDE SEQUENCE</scope>
    <source>
        <strain evidence="3">R17.2812</strain>
    </source>
</reference>
<proteinExistence type="predicted"/>
<dbReference type="GO" id="GO:0031640">
    <property type="term" value="P:killing of cells of another organism"/>
    <property type="evidence" value="ECO:0007669"/>
    <property type="project" value="UniProtKB-KW"/>
</dbReference>
<dbReference type="PANTHER" id="PTHR37406:SF1">
    <property type="entry name" value="T4-TYPE LYSOZYME 1-RELATED"/>
    <property type="match status" value="1"/>
</dbReference>
<organism evidence="3">
    <name type="scientific">Salmonella enterica</name>
    <name type="common">Salmonella choleraesuis</name>
    <dbReference type="NCBI Taxonomy" id="28901"/>
    <lineage>
        <taxon>Bacteria</taxon>
        <taxon>Pseudomonadati</taxon>
        <taxon>Pseudomonadota</taxon>
        <taxon>Gammaproteobacteria</taxon>
        <taxon>Enterobacterales</taxon>
        <taxon>Enterobacteriaceae</taxon>
        <taxon>Salmonella</taxon>
    </lineage>
</organism>
<dbReference type="GO" id="GO:0009253">
    <property type="term" value="P:peptidoglycan catabolic process"/>
    <property type="evidence" value="ECO:0007669"/>
    <property type="project" value="InterPro"/>
</dbReference>
<keyword evidence="1" id="KW-0929">Antimicrobial</keyword>
<sequence>MSGYINNLINHEGFKNTMYRDTEGNITVGIGHLLSSPEMAAGLPFNRTRITHGHGDEMEHEFSVSREDITSSFNALRDNPTAISGIHISNDAVIGLAISDVESTISGLKGLYSDFDSFPRSAKTALVDMGFNVGVGKLRSDFPNFNNAVNKKDWNTAADESHRTKIGEGRNNDTKAQFQQAANGN</sequence>
<name>A0A723G6E4_SALER</name>